<dbReference type="EMBL" id="CP134890">
    <property type="protein sequence ID" value="WNM21334.1"/>
    <property type="molecule type" value="Genomic_DNA"/>
</dbReference>
<dbReference type="CDD" id="cd00063">
    <property type="entry name" value="FN3"/>
    <property type="match status" value="2"/>
</dbReference>
<evidence type="ECO:0000313" key="7">
    <source>
        <dbReference type="EMBL" id="WNM21334.1"/>
    </source>
</evidence>
<evidence type="ECO:0000256" key="2">
    <source>
        <dbReference type="ARBA" id="ARBA00023157"/>
    </source>
</evidence>
<dbReference type="SUPFAM" id="SSF49265">
    <property type="entry name" value="Fibronectin type III"/>
    <property type="match status" value="1"/>
</dbReference>
<organism evidence="6">
    <name type="scientific">Flavobacterium capsici</name>
    <dbReference type="NCBI Taxonomy" id="3075618"/>
    <lineage>
        <taxon>Bacteria</taxon>
        <taxon>Pseudomonadati</taxon>
        <taxon>Bacteroidota</taxon>
        <taxon>Flavobacteriia</taxon>
        <taxon>Flavobacteriales</taxon>
        <taxon>Flavobacteriaceae</taxon>
        <taxon>Flavobacterium</taxon>
    </lineage>
</organism>
<dbReference type="InterPro" id="IPR013783">
    <property type="entry name" value="Ig-like_fold"/>
</dbReference>
<dbReference type="PROSITE" id="PS01180">
    <property type="entry name" value="CUB"/>
    <property type="match status" value="1"/>
</dbReference>
<dbReference type="AlphaFoldDB" id="A0AA96EZS2"/>
<dbReference type="SUPFAM" id="SSF49854">
    <property type="entry name" value="Spermadhesin, CUB domain"/>
    <property type="match status" value="2"/>
</dbReference>
<keyword evidence="1 3" id="KW-0732">Signal</keyword>
<reference evidence="6 8" key="1">
    <citation type="submission" date="2023-09" db="EMBL/GenBank/DDBJ databases">
        <title>Flavobacterium sp. a novel bacteria isolate from Pepper rhizosphere.</title>
        <authorList>
            <person name="Peng Y."/>
            <person name="Lee J."/>
        </authorList>
    </citation>
    <scope>NUCLEOTIDE SEQUENCE</scope>
    <source>
        <strain evidence="6">PMR2A8</strain>
        <strain evidence="7 8">PMTSA4</strain>
    </source>
</reference>
<dbReference type="RefSeq" id="WP_313324979.1">
    <property type="nucleotide sequence ID" value="NZ_CP134878.1"/>
</dbReference>
<accession>A0AA96EZS2</accession>
<dbReference type="InterPro" id="IPR000859">
    <property type="entry name" value="CUB_dom"/>
</dbReference>
<evidence type="ECO:0000259" key="5">
    <source>
        <dbReference type="PROSITE" id="PS50853"/>
    </source>
</evidence>
<evidence type="ECO:0000256" key="1">
    <source>
        <dbReference type="ARBA" id="ARBA00022729"/>
    </source>
</evidence>
<dbReference type="InterPro" id="IPR003961">
    <property type="entry name" value="FN3_dom"/>
</dbReference>
<accession>A0AA96EZV1</accession>
<sequence length="1117" mass="118919">MKKTLLFLFLLISTSIFSQFQTSYTPLQVCDDNNDGYATFNLSSKLPEILANVNAADYQVTFHISSTNATAGVNPIINTTSYANSSPNLQQIFVRVVNINTNEVTITTFNLFVNPRPVVNPLTVSSCFNNGVAYFDLGSIAEQIWGQNNSTPNSLNVSFHLTQADAEAQANPLPYVFGTQNSVTDLFVNATYMNTSCSTVSVIVLIAETCGSTNCVPPTSIVTSNITTTSATVGWVGNGTSTTFEYIVLPQGSAAPTASATGFITTTVNPVAVTNLTPGACYTIYVRTRCTTTEASVWSTGVNFCTQSAPPVCGGQFIDNGGPNGNYLNNSDVTTTICPSNSGDVVTVTFTSFDTEVSWDALYVFNGNSIAAQQIASTNATGNVPGGLAGGFWGTTIPGPFTSTSPDGCLTFRFRSDGSVNRPGWVANITCAPAPTCLSVTQLTATNISSNSTTLGWNSPTANNSSNFEVLVLPQGSPAPTATTTGFITTTSNPYVASGLQPTTCYTAYVRVRCDVDDASAWSTGVNFCTLVAPPICGGQFVDNGGTAGNYLNNTNETTIICPTNPGQVVTVTFTQFDTEVNWDALYVYDGNSTAATQIASTNGAANVPGGIAGGYWGTTIPGPFTSSSADGCLTFVFRSDSSVVGLGWVANVTCESVDRIILNAFIDSNNNGVKDSGEVDFNHGSFLYDTNNSGNNTEVYSPNGYYVLTDPNGGSSFDIGYQVDSEYAAYFSAGTTAYSDMTIPVASGTQYLYFPITVTQTYTDVAVTIIPINAPRAGITNYRNEVIVKNSGIETIASTTLTFTKDSNLTIVNLSDSGATVTPTGFTRTFTNLLPNESRSIIVNMSVPPIPTVSIGQMLTNQASVSAQANDLIAENNFSELKQPIVAAYDPNDKMESHGGRIQFDSFSSNDFLFYTIRFENTGNISAIDVKVTDELDSRIDETTVRMIAASHDYVLTRIGSNLVWDFMDINLPVSITNTQIGKGYITFKVKLKPGFAIGDIIPNAANIFFDTNPPIVTNTFNTEFVQSLSTTTFTDNNIAVYPNPASTLVNVSLNNSSETISSVAVYDLLGKKVIENHTNNSNQVTINTSSLSKGVYLIEITSNSNIKLIKKLIIQ</sequence>
<dbReference type="Gene3D" id="2.60.40.10">
    <property type="entry name" value="Immunoglobulins"/>
    <property type="match status" value="2"/>
</dbReference>
<keyword evidence="2" id="KW-1015">Disulfide bond</keyword>
<dbReference type="EMBL" id="CP134878">
    <property type="protein sequence ID" value="WNM19945.1"/>
    <property type="molecule type" value="Genomic_DNA"/>
</dbReference>
<feature type="chain" id="PRO_5044705244" evidence="3">
    <location>
        <begin position="19"/>
        <end position="1117"/>
    </location>
</feature>
<dbReference type="InterPro" id="IPR035914">
    <property type="entry name" value="Sperma_CUB_dom_sf"/>
</dbReference>
<evidence type="ECO:0000313" key="8">
    <source>
        <dbReference type="Proteomes" id="UP001304515"/>
    </source>
</evidence>
<dbReference type="InterPro" id="IPR026444">
    <property type="entry name" value="Secre_tail"/>
</dbReference>
<protein>
    <submittedName>
        <fullName evidence="6">T9SS type A sorting domain-containing protein</fullName>
    </submittedName>
</protein>
<dbReference type="NCBIfam" id="TIGR04183">
    <property type="entry name" value="Por_Secre_tail"/>
    <property type="match status" value="1"/>
</dbReference>
<dbReference type="KEGG" id="fcj:RN605_11675"/>
<feature type="domain" description="CUB" evidence="4">
    <location>
        <begin position="305"/>
        <end position="432"/>
    </location>
</feature>
<dbReference type="PANTHER" id="PTHR39385">
    <property type="entry name" value="PROTEIN CBG20422"/>
    <property type="match status" value="1"/>
</dbReference>
<dbReference type="PANTHER" id="PTHR39385:SF2">
    <property type="entry name" value="SLIT-LIKE 3 PROTEIN"/>
    <property type="match status" value="1"/>
</dbReference>
<evidence type="ECO:0000256" key="3">
    <source>
        <dbReference type="SAM" id="SignalP"/>
    </source>
</evidence>
<evidence type="ECO:0000259" key="4">
    <source>
        <dbReference type="PROSITE" id="PS01180"/>
    </source>
</evidence>
<dbReference type="InterPro" id="IPR036116">
    <property type="entry name" value="FN3_sf"/>
</dbReference>
<dbReference type="PROSITE" id="PS50853">
    <property type="entry name" value="FN3"/>
    <property type="match status" value="2"/>
</dbReference>
<dbReference type="Pfam" id="PF24595">
    <property type="entry name" value="DUF7619"/>
    <property type="match status" value="1"/>
</dbReference>
<dbReference type="SMART" id="SM00042">
    <property type="entry name" value="CUB"/>
    <property type="match status" value="2"/>
</dbReference>
<evidence type="ECO:0000313" key="6">
    <source>
        <dbReference type="EMBL" id="WNM19945.1"/>
    </source>
</evidence>
<dbReference type="CDD" id="cd00041">
    <property type="entry name" value="CUB"/>
    <property type="match status" value="2"/>
</dbReference>
<feature type="domain" description="Fibronectin type-III" evidence="5">
    <location>
        <begin position="439"/>
        <end position="533"/>
    </location>
</feature>
<keyword evidence="8" id="KW-1185">Reference proteome</keyword>
<feature type="signal peptide" evidence="3">
    <location>
        <begin position="1"/>
        <end position="18"/>
    </location>
</feature>
<name>A0AA96EZS2_9FLAO</name>
<dbReference type="Pfam" id="PF00041">
    <property type="entry name" value="fn3"/>
    <property type="match status" value="1"/>
</dbReference>
<dbReference type="Gene3D" id="2.60.120.290">
    <property type="entry name" value="Spermadhesin, CUB domain"/>
    <property type="match status" value="2"/>
</dbReference>
<dbReference type="NCBIfam" id="NF033708">
    <property type="entry name" value="T9SS_Cterm_ChiA"/>
    <property type="match status" value="1"/>
</dbReference>
<dbReference type="Pfam" id="PF18962">
    <property type="entry name" value="Por_Secre_tail"/>
    <property type="match status" value="1"/>
</dbReference>
<dbReference type="Proteomes" id="UP001304515">
    <property type="component" value="Chromosome"/>
</dbReference>
<dbReference type="SMART" id="SM00060">
    <property type="entry name" value="FN3"/>
    <property type="match status" value="2"/>
</dbReference>
<dbReference type="InterPro" id="IPR055353">
    <property type="entry name" value="DUF7619"/>
</dbReference>
<feature type="domain" description="Fibronectin type-III" evidence="5">
    <location>
        <begin position="217"/>
        <end position="309"/>
    </location>
</feature>
<proteinExistence type="predicted"/>
<gene>
    <name evidence="7" type="ORF">RN605_11675</name>
    <name evidence="6" type="ORF">RN608_04505</name>
</gene>